<proteinExistence type="inferred from homology"/>
<evidence type="ECO:0000256" key="3">
    <source>
        <dbReference type="ARBA" id="ARBA00011048"/>
    </source>
</evidence>
<dbReference type="SUPFAM" id="SSF51905">
    <property type="entry name" value="FAD/NAD(P)-binding domain"/>
    <property type="match status" value="1"/>
</dbReference>
<comment type="cofactor">
    <cofactor evidence="2">
        <name>[4Fe-4S] cluster</name>
        <dbReference type="ChEBI" id="CHEBI:49883"/>
    </cofactor>
</comment>
<dbReference type="InterPro" id="IPR013785">
    <property type="entry name" value="Aldolase_TIM"/>
</dbReference>
<evidence type="ECO:0000256" key="5">
    <source>
        <dbReference type="ARBA" id="ARBA00022643"/>
    </source>
</evidence>
<keyword evidence="4" id="KW-0285">Flavoprotein</keyword>
<keyword evidence="9" id="KW-0411">Iron-sulfur</keyword>
<dbReference type="PANTHER" id="PTHR42917:SF2">
    <property type="entry name" value="2,4-DIENOYL-COA REDUCTASE [(2E)-ENOYL-COA-PRODUCING]"/>
    <property type="match status" value="1"/>
</dbReference>
<reference evidence="12" key="2">
    <citation type="submission" date="2021-04" db="EMBL/GenBank/DDBJ databases">
        <authorList>
            <person name="Gilroy R."/>
        </authorList>
    </citation>
    <scope>NUCLEOTIDE SEQUENCE</scope>
    <source>
        <strain evidence="12">B5-657</strain>
    </source>
</reference>
<evidence type="ECO:0000256" key="6">
    <source>
        <dbReference type="ARBA" id="ARBA00022723"/>
    </source>
</evidence>
<dbReference type="InterPro" id="IPR036188">
    <property type="entry name" value="FAD/NAD-bd_sf"/>
</dbReference>
<feature type="domain" description="NADH:flavin oxidoreductase/NADH oxidase N-terminal" evidence="10">
    <location>
        <begin position="9"/>
        <end position="338"/>
    </location>
</feature>
<dbReference type="InterPro" id="IPR001155">
    <property type="entry name" value="OxRdtase_FMN_N"/>
</dbReference>
<keyword evidence="7" id="KW-0560">Oxidoreductase</keyword>
<dbReference type="SUPFAM" id="SSF51971">
    <property type="entry name" value="Nucleotide-binding domain"/>
    <property type="match status" value="1"/>
</dbReference>
<accession>A0A9E2NKU8</accession>
<evidence type="ECO:0000256" key="4">
    <source>
        <dbReference type="ARBA" id="ARBA00022630"/>
    </source>
</evidence>
<dbReference type="EMBL" id="JAHLFQ010000120">
    <property type="protein sequence ID" value="MBU3804182.1"/>
    <property type="molecule type" value="Genomic_DNA"/>
</dbReference>
<evidence type="ECO:0000313" key="12">
    <source>
        <dbReference type="EMBL" id="MBU3804182.1"/>
    </source>
</evidence>
<dbReference type="InterPro" id="IPR023753">
    <property type="entry name" value="FAD/NAD-binding_dom"/>
</dbReference>
<dbReference type="CDD" id="cd02803">
    <property type="entry name" value="OYE_like_FMN_family"/>
    <property type="match status" value="1"/>
</dbReference>
<evidence type="ECO:0000313" key="13">
    <source>
        <dbReference type="Proteomes" id="UP000824229"/>
    </source>
</evidence>
<evidence type="ECO:0000256" key="9">
    <source>
        <dbReference type="ARBA" id="ARBA00023014"/>
    </source>
</evidence>
<dbReference type="GO" id="GO:0016491">
    <property type="term" value="F:oxidoreductase activity"/>
    <property type="evidence" value="ECO:0007669"/>
    <property type="project" value="UniProtKB-KW"/>
</dbReference>
<comment type="similarity">
    <text evidence="3">In the N-terminal section; belongs to the NADH:flavin oxidoreductase/NADH oxidase family.</text>
</comment>
<reference evidence="12" key="1">
    <citation type="journal article" date="2021" name="PeerJ">
        <title>Extensive microbial diversity within the chicken gut microbiome revealed by metagenomics and culture.</title>
        <authorList>
            <person name="Gilroy R."/>
            <person name="Ravi A."/>
            <person name="Getino M."/>
            <person name="Pursley I."/>
            <person name="Horton D.L."/>
            <person name="Alikhan N.F."/>
            <person name="Baker D."/>
            <person name="Gharbi K."/>
            <person name="Hall N."/>
            <person name="Watson M."/>
            <person name="Adriaenssens E.M."/>
            <person name="Foster-Nyarko E."/>
            <person name="Jarju S."/>
            <person name="Secka A."/>
            <person name="Antonio M."/>
            <person name="Oren A."/>
            <person name="Chaudhuri R.R."/>
            <person name="La Ragione R."/>
            <person name="Hildebrand F."/>
            <person name="Pallen M.J."/>
        </authorList>
    </citation>
    <scope>NUCLEOTIDE SEQUENCE</scope>
    <source>
        <strain evidence="12">B5-657</strain>
    </source>
</reference>
<gene>
    <name evidence="12" type="ORF">H9872_05460</name>
</gene>
<dbReference type="PANTHER" id="PTHR42917">
    <property type="entry name" value="2,4-DIENOYL-COA REDUCTASE"/>
    <property type="match status" value="1"/>
</dbReference>
<dbReference type="PRINTS" id="PR00368">
    <property type="entry name" value="FADPNR"/>
</dbReference>
<dbReference type="GO" id="GO:0051536">
    <property type="term" value="F:iron-sulfur cluster binding"/>
    <property type="evidence" value="ECO:0007669"/>
    <property type="project" value="UniProtKB-KW"/>
</dbReference>
<dbReference type="Gene3D" id="3.40.50.720">
    <property type="entry name" value="NAD(P)-binding Rossmann-like Domain"/>
    <property type="match status" value="1"/>
</dbReference>
<dbReference type="SUPFAM" id="SSF51395">
    <property type="entry name" value="FMN-linked oxidoreductases"/>
    <property type="match status" value="1"/>
</dbReference>
<evidence type="ECO:0000256" key="8">
    <source>
        <dbReference type="ARBA" id="ARBA00023004"/>
    </source>
</evidence>
<dbReference type="AlphaFoldDB" id="A0A9E2NKU8"/>
<comment type="cofactor">
    <cofactor evidence="1">
        <name>FMN</name>
        <dbReference type="ChEBI" id="CHEBI:58210"/>
    </cofactor>
</comment>
<dbReference type="Gene3D" id="3.20.20.70">
    <property type="entry name" value="Aldolase class I"/>
    <property type="match status" value="1"/>
</dbReference>
<evidence type="ECO:0000256" key="2">
    <source>
        <dbReference type="ARBA" id="ARBA00001966"/>
    </source>
</evidence>
<sequence length="666" mass="73210">MANTHYTHLLSPITIKNLTIDNRVVMTPMGTNFAAATGEFTDEHIKYYEQRAKGGTGLIIVENINVDYPLGSNGTTQIRIDHDRYIPKLVRLTDRVHRHGAKIALQLSHAGASAVSERIEGLQAASASNIPSKEGGVPPRPLTVEEIHGIVKKFGTAARRAQMAGFDAIEVHGGHSYLLAQFMSALTNDRTDEFGGSVENRARFTKLVLEEIRTAVGPNFPIILRISGDEFMEKGRDLNETLEMLTYLDEYVDMYDVSAAVNDTIHLQVDIMGLEEGWRADQAKAVKEKFNKPTMTVGSFRSPEVAEKVLAEGKADLIGMGRGLIAEPEWVNKVATGNERLLRKCISCNIGCITNRVYMNRPITCTVNPDLINENEYRSRKVNKTTNVVVIGGGTAGLEAACTAAEVGCNTVLLEKNEQTGGLAREIAKFPDKNKVQFFVDYLEERGKDLKNLFVCTNTEATIEKVEQFKPDIVVNATGSVPLLPPIKGFDKNLNNENVYTITKLLANLDKVPNMKGKRVVIAGAGAVGLDCVEYFSQQGAIVTILERLPVVGQDLDPVSRKGMLEMIKKHDVQALTSTSLIELTDKAMLCQDAEGNDMTLEYDLACICLGMRAENAHVTELKEYFTNKGVKVLNIGDSLRARKILAGIEEGRNILLTLEKMGVLN</sequence>
<dbReference type="Pfam" id="PF00724">
    <property type="entry name" value="Oxidored_FMN"/>
    <property type="match status" value="1"/>
</dbReference>
<evidence type="ECO:0000256" key="1">
    <source>
        <dbReference type="ARBA" id="ARBA00001917"/>
    </source>
</evidence>
<dbReference type="Gene3D" id="3.50.50.60">
    <property type="entry name" value="FAD/NAD(P)-binding domain"/>
    <property type="match status" value="1"/>
</dbReference>
<evidence type="ECO:0000259" key="10">
    <source>
        <dbReference type="Pfam" id="PF00724"/>
    </source>
</evidence>
<comment type="caution">
    <text evidence="12">The sequence shown here is derived from an EMBL/GenBank/DDBJ whole genome shotgun (WGS) entry which is preliminary data.</text>
</comment>
<organism evidence="12 13">
    <name type="scientific">Candidatus Cellulosilyticum pullistercoris</name>
    <dbReference type="NCBI Taxonomy" id="2838521"/>
    <lineage>
        <taxon>Bacteria</taxon>
        <taxon>Bacillati</taxon>
        <taxon>Bacillota</taxon>
        <taxon>Clostridia</taxon>
        <taxon>Lachnospirales</taxon>
        <taxon>Cellulosilyticaceae</taxon>
        <taxon>Cellulosilyticum</taxon>
    </lineage>
</organism>
<keyword evidence="5" id="KW-0288">FMN</keyword>
<keyword evidence="6" id="KW-0479">Metal-binding</keyword>
<dbReference type="GO" id="GO:0010181">
    <property type="term" value="F:FMN binding"/>
    <property type="evidence" value="ECO:0007669"/>
    <property type="project" value="InterPro"/>
</dbReference>
<dbReference type="GO" id="GO:0046872">
    <property type="term" value="F:metal ion binding"/>
    <property type="evidence" value="ECO:0007669"/>
    <property type="project" value="UniProtKB-KW"/>
</dbReference>
<evidence type="ECO:0000256" key="7">
    <source>
        <dbReference type="ARBA" id="ARBA00023002"/>
    </source>
</evidence>
<keyword evidence="8" id="KW-0408">Iron</keyword>
<dbReference type="Proteomes" id="UP000824229">
    <property type="component" value="Unassembled WGS sequence"/>
</dbReference>
<evidence type="ECO:0000259" key="11">
    <source>
        <dbReference type="Pfam" id="PF07992"/>
    </source>
</evidence>
<dbReference type="InterPro" id="IPR051793">
    <property type="entry name" value="NADH:flavin_oxidoreductase"/>
</dbReference>
<name>A0A9E2NKU8_9FIRM</name>
<dbReference type="Pfam" id="PF07992">
    <property type="entry name" value="Pyr_redox_2"/>
    <property type="match status" value="1"/>
</dbReference>
<feature type="domain" description="FAD/NAD(P)-binding" evidence="11">
    <location>
        <begin position="387"/>
        <end position="619"/>
    </location>
</feature>
<protein>
    <submittedName>
        <fullName evidence="12">NAD(P)/FAD-dependent oxidoreductase</fullName>
    </submittedName>
</protein>